<dbReference type="Gene3D" id="3.40.640.10">
    <property type="entry name" value="Type I PLP-dependent aspartate aminotransferase-like (Major domain)"/>
    <property type="match status" value="1"/>
</dbReference>
<dbReference type="AlphaFoldDB" id="A0AAE5GSI1"/>
<accession>A0AAE5GSI1</accession>
<dbReference type="GO" id="GO:0030170">
    <property type="term" value="F:pyridoxal phosphate binding"/>
    <property type="evidence" value="ECO:0007669"/>
    <property type="project" value="TreeGrafter"/>
</dbReference>
<proteinExistence type="inferred from homology"/>
<dbReference type="EMBL" id="VTXO01000007">
    <property type="protein sequence ID" value="NOI82331.1"/>
    <property type="molecule type" value="Genomic_DNA"/>
</dbReference>
<sequence>MNSRLKPLKILPFEQCKTKLAEQIEFENIESDLIHQELNFTESAKDAISQIVKYHGLNREDEVYIVTTSDSSFVSSCVTSTLFNFCKVSRVLTEKTKLIFVIHEFGIPCNKVEALYEVAKKRKIPLIEDSAHSLTSKLKRQYLGKYGDYLIHSLPKTLPVKNGGLVIKTSDRFKLEFVQSEKVKIDFYKNLHHLSFSHHERIKQYNRYHSLIEKELVYGTVNEACPFCFGYIDTIENVKSIYSEAQESHIEMVKTHNKNWVTIPLNPWYSESDINRILKLIGAINENGS</sequence>
<evidence type="ECO:0000256" key="2">
    <source>
        <dbReference type="ARBA" id="ARBA00037999"/>
    </source>
</evidence>
<comment type="similarity">
    <text evidence="2">Belongs to the DegT/DnrJ/EryC1 family.</text>
</comment>
<dbReference type="Pfam" id="PF01041">
    <property type="entry name" value="DegT_DnrJ_EryC1"/>
    <property type="match status" value="1"/>
</dbReference>
<evidence type="ECO:0000256" key="1">
    <source>
        <dbReference type="ARBA" id="ARBA00022898"/>
    </source>
</evidence>
<dbReference type="InterPro" id="IPR000653">
    <property type="entry name" value="DegT/StrS_aminotransferase"/>
</dbReference>
<dbReference type="PANTHER" id="PTHR30244">
    <property type="entry name" value="TRANSAMINASE"/>
    <property type="match status" value="1"/>
</dbReference>
<evidence type="ECO:0000313" key="4">
    <source>
        <dbReference type="Proteomes" id="UP000572722"/>
    </source>
</evidence>
<comment type="caution">
    <text evidence="3">The sequence shown here is derived from an EMBL/GenBank/DDBJ whole genome shotgun (WGS) entry which is preliminary data.</text>
</comment>
<dbReference type="RefSeq" id="WP_171323788.1">
    <property type="nucleotide sequence ID" value="NZ_VTXO01000007.1"/>
</dbReference>
<name>A0AAE5GSI1_9VIBR</name>
<protein>
    <submittedName>
        <fullName evidence="3">DegT/DnrJ/EryC1/StrS aminotransferase family protein</fullName>
    </submittedName>
</protein>
<keyword evidence="1" id="KW-0663">Pyridoxal phosphate</keyword>
<reference evidence="3 4" key="1">
    <citation type="submission" date="2019-08" db="EMBL/GenBank/DDBJ databases">
        <title>Draft genome sequencing and comparative genomics of hatchery-associated Vibrios.</title>
        <authorList>
            <person name="Kehlet-Delgado H."/>
            <person name="Mueller R.S."/>
        </authorList>
    </citation>
    <scope>NUCLEOTIDE SEQUENCE [LARGE SCALE GENOMIC DNA]</scope>
    <source>
        <strain evidence="3 4">01-65-5-1</strain>
    </source>
</reference>
<organism evidence="3 4">
    <name type="scientific">Vibrio tubiashii</name>
    <dbReference type="NCBI Taxonomy" id="29498"/>
    <lineage>
        <taxon>Bacteria</taxon>
        <taxon>Pseudomonadati</taxon>
        <taxon>Pseudomonadota</taxon>
        <taxon>Gammaproteobacteria</taxon>
        <taxon>Vibrionales</taxon>
        <taxon>Vibrionaceae</taxon>
        <taxon>Vibrio</taxon>
        <taxon>Vibrio oreintalis group</taxon>
    </lineage>
</organism>
<dbReference type="GO" id="GO:0000271">
    <property type="term" value="P:polysaccharide biosynthetic process"/>
    <property type="evidence" value="ECO:0007669"/>
    <property type="project" value="TreeGrafter"/>
</dbReference>
<dbReference type="SUPFAM" id="SSF53383">
    <property type="entry name" value="PLP-dependent transferases"/>
    <property type="match status" value="1"/>
</dbReference>
<keyword evidence="3" id="KW-0032">Aminotransferase</keyword>
<gene>
    <name evidence="3" type="ORF">F0237_16810</name>
</gene>
<evidence type="ECO:0000313" key="3">
    <source>
        <dbReference type="EMBL" id="NOI82331.1"/>
    </source>
</evidence>
<dbReference type="GO" id="GO:0008483">
    <property type="term" value="F:transaminase activity"/>
    <property type="evidence" value="ECO:0007669"/>
    <property type="project" value="UniProtKB-KW"/>
</dbReference>
<dbReference type="InterPro" id="IPR015424">
    <property type="entry name" value="PyrdxlP-dep_Trfase"/>
</dbReference>
<dbReference type="PANTHER" id="PTHR30244:SF34">
    <property type="entry name" value="DTDP-4-AMINO-4,6-DIDEOXYGALACTOSE TRANSAMINASE"/>
    <property type="match status" value="1"/>
</dbReference>
<dbReference type="Proteomes" id="UP000572722">
    <property type="component" value="Unassembled WGS sequence"/>
</dbReference>
<keyword evidence="3" id="KW-0808">Transferase</keyword>
<dbReference type="InterPro" id="IPR015421">
    <property type="entry name" value="PyrdxlP-dep_Trfase_major"/>
</dbReference>